<feature type="non-terminal residue" evidence="1">
    <location>
        <position position="1"/>
    </location>
</feature>
<reference evidence="1 2" key="1">
    <citation type="submission" date="2016-04" db="EMBL/GenBank/DDBJ databases">
        <title>Genome analyses suggest a sexual origin of heterokaryosis in a supposedly ancient asexual fungus.</title>
        <authorList>
            <person name="Ropars J."/>
            <person name="Sedzielewska K."/>
            <person name="Noel J."/>
            <person name="Charron P."/>
            <person name="Farinelli L."/>
            <person name="Marton T."/>
            <person name="Kruger M."/>
            <person name="Pelin A."/>
            <person name="Brachmann A."/>
            <person name="Corradi N."/>
        </authorList>
    </citation>
    <scope>NUCLEOTIDE SEQUENCE [LARGE SCALE GENOMIC DNA]</scope>
    <source>
        <strain evidence="1 2">C2</strain>
    </source>
</reference>
<protein>
    <submittedName>
        <fullName evidence="1">Uncharacterized protein</fullName>
    </submittedName>
</protein>
<proteinExistence type="predicted"/>
<organism evidence="1 2">
    <name type="scientific">Rhizophagus irregularis</name>
    <dbReference type="NCBI Taxonomy" id="588596"/>
    <lineage>
        <taxon>Eukaryota</taxon>
        <taxon>Fungi</taxon>
        <taxon>Fungi incertae sedis</taxon>
        <taxon>Mucoromycota</taxon>
        <taxon>Glomeromycotina</taxon>
        <taxon>Glomeromycetes</taxon>
        <taxon>Glomerales</taxon>
        <taxon>Glomeraceae</taxon>
        <taxon>Rhizophagus</taxon>
    </lineage>
</organism>
<dbReference type="VEuPathDB" id="FungiDB:FUN_001551"/>
<name>A0A2N1M245_9GLOM</name>
<dbReference type="Proteomes" id="UP000233469">
    <property type="component" value="Unassembled WGS sequence"/>
</dbReference>
<sequence>FFSSWTLKTTGIGALHFGLVSVKLFHIGETLHFGSVSRFRSGIGCNLWILGIDWHRLGPLDRYRLRPLETCVSISIGWNLLDRCQVRTFGNETCGKF</sequence>
<evidence type="ECO:0000313" key="1">
    <source>
        <dbReference type="EMBL" id="PKK55712.1"/>
    </source>
</evidence>
<dbReference type="AlphaFoldDB" id="A0A2N1M245"/>
<accession>A0A2N1M245</accession>
<reference evidence="1 2" key="2">
    <citation type="submission" date="2017-10" db="EMBL/GenBank/DDBJ databases">
        <title>Extensive intraspecific genome diversity in a model arbuscular mycorrhizal fungus.</title>
        <authorList>
            <person name="Chen E.C.H."/>
            <person name="Morin E."/>
            <person name="Baudet D."/>
            <person name="Noel J."/>
            <person name="Ndikumana S."/>
            <person name="Charron P."/>
            <person name="St-Onge C."/>
            <person name="Giorgi J."/>
            <person name="Grigoriev I.V."/>
            <person name="Roux C."/>
            <person name="Martin F.M."/>
            <person name="Corradi N."/>
        </authorList>
    </citation>
    <scope>NUCLEOTIDE SEQUENCE [LARGE SCALE GENOMIC DNA]</scope>
    <source>
        <strain evidence="1 2">C2</strain>
    </source>
</reference>
<gene>
    <name evidence="1" type="ORF">RhiirC2_801692</name>
</gene>
<dbReference type="EMBL" id="LLXL01006992">
    <property type="protein sequence ID" value="PKK55712.1"/>
    <property type="molecule type" value="Genomic_DNA"/>
</dbReference>
<evidence type="ECO:0000313" key="2">
    <source>
        <dbReference type="Proteomes" id="UP000233469"/>
    </source>
</evidence>
<comment type="caution">
    <text evidence="1">The sequence shown here is derived from an EMBL/GenBank/DDBJ whole genome shotgun (WGS) entry which is preliminary data.</text>
</comment>